<evidence type="ECO:0000313" key="5">
    <source>
        <dbReference type="Proteomes" id="UP000199024"/>
    </source>
</evidence>
<dbReference type="PANTHER" id="PTHR30004">
    <property type="entry name" value="4-HYDROXYTHREONINE-4-PHOSPHATE DEHYDROGENASE"/>
    <property type="match status" value="1"/>
</dbReference>
<evidence type="ECO:0000256" key="3">
    <source>
        <dbReference type="ARBA" id="ARBA00023027"/>
    </source>
</evidence>
<organism evidence="4 5">
    <name type="scientific">Granulicella pectinivorans</name>
    <dbReference type="NCBI Taxonomy" id="474950"/>
    <lineage>
        <taxon>Bacteria</taxon>
        <taxon>Pseudomonadati</taxon>
        <taxon>Acidobacteriota</taxon>
        <taxon>Terriglobia</taxon>
        <taxon>Terriglobales</taxon>
        <taxon>Acidobacteriaceae</taxon>
        <taxon>Granulicella</taxon>
    </lineage>
</organism>
<dbReference type="NCBIfam" id="TIGR00557">
    <property type="entry name" value="pdxA"/>
    <property type="match status" value="1"/>
</dbReference>
<dbReference type="Pfam" id="PF04166">
    <property type="entry name" value="PdxA"/>
    <property type="match status" value="1"/>
</dbReference>
<dbReference type="Gene3D" id="3.40.718.10">
    <property type="entry name" value="Isopropylmalate Dehydrogenase"/>
    <property type="match status" value="1"/>
</dbReference>
<accession>A0A1I6MBB2</accession>
<dbReference type="EMBL" id="FOZL01000001">
    <property type="protein sequence ID" value="SFS12882.1"/>
    <property type="molecule type" value="Genomic_DNA"/>
</dbReference>
<dbReference type="Proteomes" id="UP000199024">
    <property type="component" value="Unassembled WGS sequence"/>
</dbReference>
<reference evidence="4 5" key="1">
    <citation type="submission" date="2016-10" db="EMBL/GenBank/DDBJ databases">
        <authorList>
            <person name="de Groot N.N."/>
        </authorList>
    </citation>
    <scope>NUCLEOTIDE SEQUENCE [LARGE SCALE GENOMIC DNA]</scope>
    <source>
        <strain evidence="4 5">DSM 21001</strain>
    </source>
</reference>
<dbReference type="PANTHER" id="PTHR30004:SF6">
    <property type="entry name" value="D-THREONATE 4-PHOSPHATE DEHYDROGENASE"/>
    <property type="match status" value="1"/>
</dbReference>
<evidence type="ECO:0000256" key="2">
    <source>
        <dbReference type="ARBA" id="ARBA00023002"/>
    </source>
</evidence>
<sequence>MRRPRIVVTIGDPAGVGAEITLKALRDPELVDAADWMVVGDAGALEAVDMAYRDVVDPRVTFLDGTSLEAGQAIAFGAIRAEYGLAALDYVRRATRMCLSGEADAMVTAPLNKEAVSMSGMVFSGHTEFIAQLCGATESRMLLASERLATVHVSTHIALEQACKVEKDRIVRTIELGAEAVRWMLGREPRIGVCGLNPHAGEHTMFGRQDSEVIAPAVEEARALGFDCSGPHSPDAIFIRGVRKEFDLIVAMYHDQGHIPMKLIDFEKTVNISLGIPIIRTSVDHGTAFDIAGKGKADSQNMQAAMWMAVRMAKGRIAEEASMP</sequence>
<dbReference type="GO" id="GO:0046872">
    <property type="term" value="F:metal ion binding"/>
    <property type="evidence" value="ECO:0007669"/>
    <property type="project" value="UniProtKB-KW"/>
</dbReference>
<protein>
    <submittedName>
        <fullName evidence="4">4-hydroxythreonine-4-phosphate dehydrogenase</fullName>
    </submittedName>
</protein>
<dbReference type="SUPFAM" id="SSF53659">
    <property type="entry name" value="Isocitrate/Isopropylmalate dehydrogenase-like"/>
    <property type="match status" value="1"/>
</dbReference>
<name>A0A1I6MBB2_9BACT</name>
<keyword evidence="2" id="KW-0560">Oxidoreductase</keyword>
<dbReference type="InterPro" id="IPR005255">
    <property type="entry name" value="PdxA_fam"/>
</dbReference>
<keyword evidence="5" id="KW-1185">Reference proteome</keyword>
<keyword evidence="1" id="KW-0479">Metal-binding</keyword>
<dbReference type="RefSeq" id="WP_245781813.1">
    <property type="nucleotide sequence ID" value="NZ_FOZL01000001.1"/>
</dbReference>
<keyword evidence="3" id="KW-0520">NAD</keyword>
<gene>
    <name evidence="4" type="ORF">SAMN05421771_2199</name>
</gene>
<dbReference type="STRING" id="474950.SAMN05421771_2199"/>
<evidence type="ECO:0000313" key="4">
    <source>
        <dbReference type="EMBL" id="SFS12882.1"/>
    </source>
</evidence>
<dbReference type="GO" id="GO:0051287">
    <property type="term" value="F:NAD binding"/>
    <property type="evidence" value="ECO:0007669"/>
    <property type="project" value="InterPro"/>
</dbReference>
<evidence type="ECO:0000256" key="1">
    <source>
        <dbReference type="ARBA" id="ARBA00022723"/>
    </source>
</evidence>
<dbReference type="GO" id="GO:0016491">
    <property type="term" value="F:oxidoreductase activity"/>
    <property type="evidence" value="ECO:0007669"/>
    <property type="project" value="UniProtKB-KW"/>
</dbReference>
<dbReference type="AlphaFoldDB" id="A0A1I6MBB2"/>
<proteinExistence type="predicted"/>